<evidence type="ECO:0000256" key="1">
    <source>
        <dbReference type="SAM" id="MobiDB-lite"/>
    </source>
</evidence>
<accession>A0A9P1EBR8</accession>
<proteinExistence type="predicted"/>
<organism evidence="2 3">
    <name type="scientific">Cuscuta europaea</name>
    <name type="common">European dodder</name>
    <dbReference type="NCBI Taxonomy" id="41803"/>
    <lineage>
        <taxon>Eukaryota</taxon>
        <taxon>Viridiplantae</taxon>
        <taxon>Streptophyta</taxon>
        <taxon>Embryophyta</taxon>
        <taxon>Tracheophyta</taxon>
        <taxon>Spermatophyta</taxon>
        <taxon>Magnoliopsida</taxon>
        <taxon>eudicotyledons</taxon>
        <taxon>Gunneridae</taxon>
        <taxon>Pentapetalae</taxon>
        <taxon>asterids</taxon>
        <taxon>lamiids</taxon>
        <taxon>Solanales</taxon>
        <taxon>Convolvulaceae</taxon>
        <taxon>Cuscuteae</taxon>
        <taxon>Cuscuta</taxon>
        <taxon>Cuscuta subgen. Cuscuta</taxon>
    </lineage>
</organism>
<name>A0A9P1EBR8_CUSEU</name>
<comment type="caution">
    <text evidence="2">The sequence shown here is derived from an EMBL/GenBank/DDBJ whole genome shotgun (WGS) entry which is preliminary data.</text>
</comment>
<dbReference type="AlphaFoldDB" id="A0A9P1EBR8"/>
<evidence type="ECO:0000313" key="2">
    <source>
        <dbReference type="EMBL" id="CAH9095186.1"/>
    </source>
</evidence>
<keyword evidence="3" id="KW-1185">Reference proteome</keyword>
<protein>
    <submittedName>
        <fullName evidence="2">Uncharacterized protein</fullName>
    </submittedName>
</protein>
<feature type="region of interest" description="Disordered" evidence="1">
    <location>
        <begin position="45"/>
        <end position="71"/>
    </location>
</feature>
<evidence type="ECO:0000313" key="3">
    <source>
        <dbReference type="Proteomes" id="UP001152484"/>
    </source>
</evidence>
<reference evidence="2" key="1">
    <citation type="submission" date="2022-07" db="EMBL/GenBank/DDBJ databases">
        <authorList>
            <person name="Macas J."/>
            <person name="Novak P."/>
            <person name="Neumann P."/>
        </authorList>
    </citation>
    <scope>NUCLEOTIDE SEQUENCE</scope>
</reference>
<dbReference type="Proteomes" id="UP001152484">
    <property type="component" value="Unassembled WGS sequence"/>
</dbReference>
<sequence length="129" mass="14656">MRLSSGKGGLEAVVQGSRRAARVGVVDCGQRRRCGQQFSWAIRESSRPVSQRRRRKSRFDTIDGGKQGTTDKASDRLMASLRLADFTKKKAITFIFDWSFWHQRTSFSMRNNKRWISSTKNGCHEVAAG</sequence>
<dbReference type="EMBL" id="CAMAPE010000033">
    <property type="protein sequence ID" value="CAH9095186.1"/>
    <property type="molecule type" value="Genomic_DNA"/>
</dbReference>
<gene>
    <name evidence="2" type="ORF">CEURO_LOCUS13031</name>
</gene>